<feature type="compositionally biased region" description="Low complexity" evidence="1">
    <location>
        <begin position="25"/>
        <end position="36"/>
    </location>
</feature>
<accession>A0A9P0B3B2</accession>
<feature type="region of interest" description="Disordered" evidence="1">
    <location>
        <begin position="22"/>
        <end position="47"/>
    </location>
</feature>
<dbReference type="Proteomes" id="UP001154078">
    <property type="component" value="Chromosome 4"/>
</dbReference>
<evidence type="ECO:0000256" key="1">
    <source>
        <dbReference type="SAM" id="MobiDB-lite"/>
    </source>
</evidence>
<dbReference type="AlphaFoldDB" id="A0A9P0B3B2"/>
<evidence type="ECO:0000313" key="2">
    <source>
        <dbReference type="EMBL" id="CAH0554390.1"/>
    </source>
</evidence>
<keyword evidence="3" id="KW-1185">Reference proteome</keyword>
<dbReference type="OrthoDB" id="6768635at2759"/>
<sequence>MQTTTIVFKTDVVKEFRIPSGAIVSSTSSPPGSSTMRPPPPPPPPKLKILENKLEEPSSSIPDLVVRQKGALLVTPGFSPPLTFTETFISACGKAIFPRPRVLENQIFTRTRPLERKREICKLRRDF</sequence>
<dbReference type="EMBL" id="OV121135">
    <property type="protein sequence ID" value="CAH0554390.1"/>
    <property type="molecule type" value="Genomic_DNA"/>
</dbReference>
<organism evidence="2 3">
    <name type="scientific">Brassicogethes aeneus</name>
    <name type="common">Rape pollen beetle</name>
    <name type="synonym">Meligethes aeneus</name>
    <dbReference type="NCBI Taxonomy" id="1431903"/>
    <lineage>
        <taxon>Eukaryota</taxon>
        <taxon>Metazoa</taxon>
        <taxon>Ecdysozoa</taxon>
        <taxon>Arthropoda</taxon>
        <taxon>Hexapoda</taxon>
        <taxon>Insecta</taxon>
        <taxon>Pterygota</taxon>
        <taxon>Neoptera</taxon>
        <taxon>Endopterygota</taxon>
        <taxon>Coleoptera</taxon>
        <taxon>Polyphaga</taxon>
        <taxon>Cucujiformia</taxon>
        <taxon>Nitidulidae</taxon>
        <taxon>Meligethinae</taxon>
        <taxon>Brassicogethes</taxon>
    </lineage>
</organism>
<gene>
    <name evidence="2" type="ORF">MELIAE_LOCUS5990</name>
</gene>
<proteinExistence type="predicted"/>
<protein>
    <submittedName>
        <fullName evidence="2">Uncharacterized protein</fullName>
    </submittedName>
</protein>
<reference evidence="2" key="1">
    <citation type="submission" date="2021-12" db="EMBL/GenBank/DDBJ databases">
        <authorList>
            <person name="King R."/>
        </authorList>
    </citation>
    <scope>NUCLEOTIDE SEQUENCE</scope>
</reference>
<feature type="compositionally biased region" description="Pro residues" evidence="1">
    <location>
        <begin position="37"/>
        <end position="46"/>
    </location>
</feature>
<name>A0A9P0B3B2_BRAAE</name>
<evidence type="ECO:0000313" key="3">
    <source>
        <dbReference type="Proteomes" id="UP001154078"/>
    </source>
</evidence>